<name>A0AA41XZB3_9GAMM</name>
<organism evidence="1 4">
    <name type="scientific">Brenneria izbisi</name>
    <dbReference type="NCBI Taxonomy" id="2939450"/>
    <lineage>
        <taxon>Bacteria</taxon>
        <taxon>Pseudomonadati</taxon>
        <taxon>Pseudomonadota</taxon>
        <taxon>Gammaproteobacteria</taxon>
        <taxon>Enterobacterales</taxon>
        <taxon>Pectobacteriaceae</taxon>
        <taxon>Brenneria</taxon>
    </lineage>
</organism>
<dbReference type="EMBL" id="JAMPJU010000016">
    <property type="protein sequence ID" value="MCV9883758.1"/>
    <property type="molecule type" value="Genomic_DNA"/>
</dbReference>
<comment type="caution">
    <text evidence="1">The sequence shown here is derived from an EMBL/GenBank/DDBJ whole genome shotgun (WGS) entry which is preliminary data.</text>
</comment>
<keyword evidence="3" id="KW-1185">Reference proteome</keyword>
<evidence type="ECO:0000313" key="4">
    <source>
        <dbReference type="Proteomes" id="UP001165569"/>
    </source>
</evidence>
<reference evidence="1" key="1">
    <citation type="submission" date="2022-04" db="EMBL/GenBank/DDBJ databases">
        <title>Brenneria sp. isolated from walnut trees in Serbia.</title>
        <authorList>
            <person name="Gasic K."/>
            <person name="Zlatkovic N."/>
            <person name="Kuzmanovic N."/>
        </authorList>
    </citation>
    <scope>NUCLEOTIDE SEQUENCE</scope>
    <source>
        <strain evidence="2">KBI 423</strain>
        <strain evidence="1">KBI 447</strain>
    </source>
</reference>
<dbReference type="RefSeq" id="WP_264091450.1">
    <property type="nucleotide sequence ID" value="NZ_JAMPJT010000016.1"/>
</dbReference>
<protein>
    <submittedName>
        <fullName evidence="1">Uncharacterized protein</fullName>
    </submittedName>
</protein>
<evidence type="ECO:0000313" key="1">
    <source>
        <dbReference type="EMBL" id="MCV9880414.1"/>
    </source>
</evidence>
<sequence>MAGNTPLRYDDSLIGLGVIAFNGCRAVQQAGDAFLLCRLRQALNHARCLTYGHPYGFLVRVVLLLADHHCPNTWRIDMDVPFDQWQQSVDWIAQYLELTILLPDHIEKAM</sequence>
<evidence type="ECO:0000313" key="3">
    <source>
        <dbReference type="Proteomes" id="UP001165568"/>
    </source>
</evidence>
<dbReference type="Proteomes" id="UP001165569">
    <property type="component" value="Unassembled WGS sequence"/>
</dbReference>
<accession>A0AA41XZB3</accession>
<proteinExistence type="predicted"/>
<dbReference type="Proteomes" id="UP001165568">
    <property type="component" value="Unassembled WGS sequence"/>
</dbReference>
<dbReference type="EMBL" id="JAMPJT010000016">
    <property type="protein sequence ID" value="MCV9880414.1"/>
    <property type="molecule type" value="Genomic_DNA"/>
</dbReference>
<dbReference type="AlphaFoldDB" id="A0AA41XZB3"/>
<gene>
    <name evidence="1" type="ORF">NC803_16375</name>
    <name evidence="2" type="ORF">NC856_15990</name>
</gene>
<evidence type="ECO:0000313" key="2">
    <source>
        <dbReference type="EMBL" id="MCV9883758.1"/>
    </source>
</evidence>